<gene>
    <name evidence="5" type="ORF">D0Y83_07200</name>
</gene>
<protein>
    <submittedName>
        <fullName evidence="5">SPOR domain-containing protein</fullName>
    </submittedName>
</protein>
<accession>A0A5P6NAN7</accession>
<dbReference type="PROSITE" id="PS51724">
    <property type="entry name" value="SPOR"/>
    <property type="match status" value="1"/>
</dbReference>
<evidence type="ECO:0000256" key="2">
    <source>
        <dbReference type="SAM" id="MobiDB-lite"/>
    </source>
</evidence>
<dbReference type="Proteomes" id="UP000325385">
    <property type="component" value="Chromosome"/>
</dbReference>
<feature type="domain" description="SPOR" evidence="4">
    <location>
        <begin position="454"/>
        <end position="534"/>
    </location>
</feature>
<dbReference type="Pfam" id="PF05036">
    <property type="entry name" value="SPOR"/>
    <property type="match status" value="1"/>
</dbReference>
<dbReference type="InterPro" id="IPR019734">
    <property type="entry name" value="TPR_rpt"/>
</dbReference>
<keyword evidence="3" id="KW-0732">Signal</keyword>
<dbReference type="InterPro" id="IPR011990">
    <property type="entry name" value="TPR-like_helical_dom_sf"/>
</dbReference>
<dbReference type="EMBL" id="CP032228">
    <property type="protein sequence ID" value="QFI63080.1"/>
    <property type="molecule type" value="Genomic_DNA"/>
</dbReference>
<dbReference type="PROSITE" id="PS50005">
    <property type="entry name" value="TPR"/>
    <property type="match status" value="1"/>
</dbReference>
<dbReference type="Gene3D" id="1.25.40.10">
    <property type="entry name" value="Tetratricopeptide repeat domain"/>
    <property type="match status" value="1"/>
</dbReference>
<reference evidence="6" key="1">
    <citation type="submission" date="2018-09" db="EMBL/GenBank/DDBJ databases">
        <title>Nocardia yunnanensis sp. nov., an actinomycete isolated from a soil sample.</title>
        <authorList>
            <person name="Zhang J."/>
        </authorList>
    </citation>
    <scope>NUCLEOTIDE SEQUENCE [LARGE SCALE GENOMIC DNA]</scope>
    <source>
        <strain evidence="6">21-3</strain>
    </source>
</reference>
<organism evidence="5 6">
    <name type="scientific">Qipengyuania flava</name>
    <dbReference type="NCBI Taxonomy" id="192812"/>
    <lineage>
        <taxon>Bacteria</taxon>
        <taxon>Pseudomonadati</taxon>
        <taxon>Pseudomonadota</taxon>
        <taxon>Alphaproteobacteria</taxon>
        <taxon>Sphingomonadales</taxon>
        <taxon>Erythrobacteraceae</taxon>
        <taxon>Qipengyuania</taxon>
    </lineage>
</organism>
<name>A0A5P6NAN7_9SPHN</name>
<feature type="repeat" description="TPR" evidence="1">
    <location>
        <begin position="56"/>
        <end position="89"/>
    </location>
</feature>
<dbReference type="GO" id="GO:0042834">
    <property type="term" value="F:peptidoglycan binding"/>
    <property type="evidence" value="ECO:0007669"/>
    <property type="project" value="InterPro"/>
</dbReference>
<evidence type="ECO:0000256" key="3">
    <source>
        <dbReference type="SAM" id="SignalP"/>
    </source>
</evidence>
<feature type="region of interest" description="Disordered" evidence="2">
    <location>
        <begin position="371"/>
        <end position="433"/>
    </location>
</feature>
<dbReference type="Pfam" id="PF14559">
    <property type="entry name" value="TPR_19"/>
    <property type="match status" value="1"/>
</dbReference>
<dbReference type="AlphaFoldDB" id="A0A5P6NAN7"/>
<feature type="signal peptide" evidence="3">
    <location>
        <begin position="1"/>
        <end position="21"/>
    </location>
</feature>
<dbReference type="RefSeq" id="WP_151885435.1">
    <property type="nucleotide sequence ID" value="NZ_CP032228.1"/>
</dbReference>
<keyword evidence="1" id="KW-0802">TPR repeat</keyword>
<feature type="region of interest" description="Disordered" evidence="2">
    <location>
        <begin position="267"/>
        <end position="348"/>
    </location>
</feature>
<feature type="chain" id="PRO_5024830354" evidence="3">
    <location>
        <begin position="22"/>
        <end position="543"/>
    </location>
</feature>
<feature type="compositionally biased region" description="Low complexity" evidence="2">
    <location>
        <begin position="371"/>
        <end position="387"/>
    </location>
</feature>
<dbReference type="InterPro" id="IPR007730">
    <property type="entry name" value="SPOR-like_dom"/>
</dbReference>
<dbReference type="GeneID" id="69697079"/>
<evidence type="ECO:0000256" key="1">
    <source>
        <dbReference type="PROSITE-ProRule" id="PRU00339"/>
    </source>
</evidence>
<evidence type="ECO:0000313" key="5">
    <source>
        <dbReference type="EMBL" id="QFI63080.1"/>
    </source>
</evidence>
<feature type="compositionally biased region" description="Low complexity" evidence="2">
    <location>
        <begin position="305"/>
        <end position="316"/>
    </location>
</feature>
<proteinExistence type="predicted"/>
<evidence type="ECO:0000259" key="4">
    <source>
        <dbReference type="PROSITE" id="PS51724"/>
    </source>
</evidence>
<dbReference type="SUPFAM" id="SSF48452">
    <property type="entry name" value="TPR-like"/>
    <property type="match status" value="1"/>
</dbReference>
<sequence>MIAKGRYAAAVVALAASATLAQPVAAQREIVQPLPAEGERRLSDALSRLARDTTDVDAVLDAGEAALELNDIDAAIGFFGRANELSPGNSRTKLGLARAYLRSRRPVEALRLFAEAEKAGVSEARMAEDRGLAFDLVGDAASAQELYRLALANGAGEETVRRLALSQAIAGDREEFEATLLPLLEKGDVAAFRTRAFGLAILGNPAEAKQIANTMLPAGLGARMAAYFDYMPRLTQAQQAAAGNLGIFPRTASIGTDDARIAGYERTARRSAPAPTPLAVRIAPAAPEVDPRASQARRRPDLTGSPASVSAPSTAPETLMASERAESSAEAATPTPVSSNPTPGPTIATTLDVAAQAPPLREPIVIARVDPSQASTAAEAEPATSGEPAPPTRTIASSSPASAAQEDPPRSVADAFDGFTLAPAPPPASASGAVDITRIAIPREKAEPKPPPPPAHPARHWVQVATGKDRNALKFDWRRIARKAEGLLDGKGPFVTPWVEANRLLSGPYDSATKAREMMNQLKALGVDSFTFTSAEGEAIEKL</sequence>
<evidence type="ECO:0000313" key="6">
    <source>
        <dbReference type="Proteomes" id="UP000325385"/>
    </source>
</evidence>
<dbReference type="InterPro" id="IPR036680">
    <property type="entry name" value="SPOR-like_sf"/>
</dbReference>
<dbReference type="SUPFAM" id="SSF110997">
    <property type="entry name" value="Sporulation related repeat"/>
    <property type="match status" value="1"/>
</dbReference>